<dbReference type="Proteomes" id="UP000831684">
    <property type="component" value="Chromosome"/>
</dbReference>
<dbReference type="RefSeq" id="WP_244376845.1">
    <property type="nucleotide sequence ID" value="NZ_CP083239.1"/>
</dbReference>
<dbReference type="InterPro" id="IPR010064">
    <property type="entry name" value="HK97-gp10_tail"/>
</dbReference>
<organism evidence="1 2">
    <name type="scientific">Ancylobacter polymorphus</name>
    <dbReference type="NCBI Taxonomy" id="223390"/>
    <lineage>
        <taxon>Bacteria</taxon>
        <taxon>Pseudomonadati</taxon>
        <taxon>Pseudomonadota</taxon>
        <taxon>Alphaproteobacteria</taxon>
        <taxon>Hyphomicrobiales</taxon>
        <taxon>Xanthobacteraceae</taxon>
        <taxon>Ancylobacter</taxon>
    </lineage>
</organism>
<evidence type="ECO:0000313" key="2">
    <source>
        <dbReference type="Proteomes" id="UP000831684"/>
    </source>
</evidence>
<accession>A0A9E6ZUS9</accession>
<evidence type="ECO:0000313" key="1">
    <source>
        <dbReference type="EMBL" id="UOK70442.1"/>
    </source>
</evidence>
<sequence length="120" mass="13394">MARNRDLVALEKAFKAIPREVRDKVRPAVQVGADEIVARAKYLAPEETGELAASIHTEPGPVDLAVTVVADDEAALFQEYGTATNSQHRFFWPAVNTLKNRVRRRIDRAIGKAIREAWSK</sequence>
<reference evidence="1" key="1">
    <citation type="submission" date="2021-09" db="EMBL/GenBank/DDBJ databases">
        <title>Network and meta-omics reveal the key degrader and cooperation patterns in an efficient 1,4-dioxane-degrading microbial community.</title>
        <authorList>
            <person name="Dai C."/>
        </authorList>
    </citation>
    <scope>NUCLEOTIDE SEQUENCE</scope>
    <source>
        <strain evidence="1">ZM13</strain>
    </source>
</reference>
<gene>
    <name evidence="1" type="ORF">K9D25_17170</name>
</gene>
<dbReference type="NCBIfam" id="TIGR01725">
    <property type="entry name" value="phge_HK97_gp10"/>
    <property type="match status" value="1"/>
</dbReference>
<dbReference type="AlphaFoldDB" id="A0A9E6ZUS9"/>
<proteinExistence type="predicted"/>
<name>A0A9E6ZUS9_9HYPH</name>
<dbReference type="Pfam" id="PF04883">
    <property type="entry name" value="HK97-gp10_like"/>
    <property type="match status" value="1"/>
</dbReference>
<dbReference type="EMBL" id="CP083239">
    <property type="protein sequence ID" value="UOK70442.1"/>
    <property type="molecule type" value="Genomic_DNA"/>
</dbReference>
<dbReference type="KEGG" id="apol:K9D25_17170"/>
<protein>
    <submittedName>
        <fullName evidence="1">HK97 gp10 family phage protein</fullName>
    </submittedName>
</protein>